<dbReference type="InterPro" id="IPR001017">
    <property type="entry name" value="DH_E1"/>
</dbReference>
<dbReference type="Pfam" id="PF02780">
    <property type="entry name" value="Transketolase_C"/>
    <property type="match status" value="1"/>
</dbReference>
<dbReference type="InterPro" id="IPR005475">
    <property type="entry name" value="Transketolase-like_Pyr-bd"/>
</dbReference>
<dbReference type="RefSeq" id="WP_023571637.1">
    <property type="nucleotide sequence ID" value="NZ_AVBI01000019.1"/>
</dbReference>
<keyword evidence="5" id="KW-0786">Thiamine pyrophosphate</keyword>
<evidence type="ECO:0000256" key="4">
    <source>
        <dbReference type="ARBA" id="ARBA00023002"/>
    </source>
</evidence>
<dbReference type="Gene3D" id="3.40.50.920">
    <property type="match status" value="1"/>
</dbReference>
<dbReference type="GO" id="GO:0003863">
    <property type="term" value="F:branched-chain 2-oxo acid dehydrogenase activity"/>
    <property type="evidence" value="ECO:0007669"/>
    <property type="project" value="UniProtKB-EC"/>
</dbReference>
<protein>
    <recommendedName>
        <fullName evidence="3">3-methyl-2-oxobutanoate dehydrogenase (2-methylpropanoyl-transferring)</fullName>
        <ecNumber evidence="3">1.2.4.4</ecNumber>
    </recommendedName>
</protein>
<evidence type="ECO:0000256" key="5">
    <source>
        <dbReference type="ARBA" id="ARBA00023052"/>
    </source>
</evidence>
<evidence type="ECO:0000256" key="2">
    <source>
        <dbReference type="ARBA" id="ARBA00003906"/>
    </source>
</evidence>
<accession>V6RXA7</accession>
<dbReference type="Proteomes" id="UP000319848">
    <property type="component" value="Unassembled WGS sequence"/>
</dbReference>
<evidence type="ECO:0000256" key="1">
    <source>
        <dbReference type="ARBA" id="ARBA00001964"/>
    </source>
</evidence>
<dbReference type="PANTHER" id="PTHR42980">
    <property type="entry name" value="2-OXOISOVALERATE DEHYDROGENASE SUBUNIT BETA-RELATED"/>
    <property type="match status" value="1"/>
</dbReference>
<dbReference type="OrthoDB" id="9769337at2"/>
<dbReference type="GO" id="GO:0007584">
    <property type="term" value="P:response to nutrient"/>
    <property type="evidence" value="ECO:0007669"/>
    <property type="project" value="TreeGrafter"/>
</dbReference>
<dbReference type="Pfam" id="PF00676">
    <property type="entry name" value="E1_dh"/>
    <property type="match status" value="1"/>
</dbReference>
<gene>
    <name evidence="7" type="ORF">IP98_00198</name>
</gene>
<evidence type="ECO:0000256" key="3">
    <source>
        <dbReference type="ARBA" id="ARBA00012277"/>
    </source>
</evidence>
<dbReference type="PANTHER" id="PTHR42980:SF1">
    <property type="entry name" value="2-OXOISOVALERATE DEHYDROGENASE SUBUNIT BETA, MITOCHONDRIAL"/>
    <property type="match status" value="1"/>
</dbReference>
<dbReference type="AlphaFoldDB" id="V6RXA7"/>
<keyword evidence="4" id="KW-0560">Oxidoreductase</keyword>
<dbReference type="GO" id="GO:0009083">
    <property type="term" value="P:branched-chain amino acid catabolic process"/>
    <property type="evidence" value="ECO:0007669"/>
    <property type="project" value="TreeGrafter"/>
</dbReference>
<dbReference type="Pfam" id="PF02779">
    <property type="entry name" value="Transket_pyr"/>
    <property type="match status" value="1"/>
</dbReference>
<feature type="domain" description="Transketolase-like pyrimidine-binding" evidence="6">
    <location>
        <begin position="466"/>
        <end position="640"/>
    </location>
</feature>
<dbReference type="SUPFAM" id="SSF52922">
    <property type="entry name" value="TK C-terminal domain-like"/>
    <property type="match status" value="1"/>
</dbReference>
<dbReference type="CDD" id="cd02000">
    <property type="entry name" value="TPP_E1_PDC_ADC_BCADC"/>
    <property type="match status" value="1"/>
</dbReference>
<reference evidence="7 8" key="1">
    <citation type="journal article" date="2015" name="Stand. Genomic Sci.">
        <title>Genomic Encyclopedia of Bacterial and Archaeal Type Strains, Phase III: the genomes of soil and plant-associated and newly described type strains.</title>
        <authorList>
            <person name="Whitman W.B."/>
            <person name="Woyke T."/>
            <person name="Klenk H.P."/>
            <person name="Zhou Y."/>
            <person name="Lilburn T.G."/>
            <person name="Beck B.J."/>
            <person name="De Vos P."/>
            <person name="Vandamme P."/>
            <person name="Eisen J.A."/>
            <person name="Garrity G."/>
            <person name="Hugenholtz P."/>
            <person name="Kyrpides N.C."/>
        </authorList>
    </citation>
    <scope>NUCLEOTIDE SEQUENCE [LARGE SCALE GENOMIC DNA]</scope>
    <source>
        <strain evidence="7 8">CGMCC 1.7270</strain>
    </source>
</reference>
<name>V6RXA7_9FLAO</name>
<comment type="function">
    <text evidence="2">E1 component of the 2-oxoglutarate dehydrogenase (OGDH) complex which catalyzes the decarboxylation of 2-oxoglutarate, the first step in the conversion of 2-oxoglutarate to succinyl-CoA and CO(2).</text>
</comment>
<dbReference type="InterPro" id="IPR033248">
    <property type="entry name" value="Transketolase_C"/>
</dbReference>
<keyword evidence="7" id="KW-0670">Pyruvate</keyword>
<dbReference type="SUPFAM" id="SSF52518">
    <property type="entry name" value="Thiamin diphosphate-binding fold (THDP-binding)"/>
    <property type="match status" value="2"/>
</dbReference>
<dbReference type="Gene3D" id="3.40.50.970">
    <property type="match status" value="2"/>
</dbReference>
<dbReference type="STRING" id="1341154.FCR2A7T_25440"/>
<organism evidence="7 8">
    <name type="scientific">Flavobacterium cauense R2A-7</name>
    <dbReference type="NCBI Taxonomy" id="1341154"/>
    <lineage>
        <taxon>Bacteria</taxon>
        <taxon>Pseudomonadati</taxon>
        <taxon>Bacteroidota</taxon>
        <taxon>Flavobacteriia</taxon>
        <taxon>Flavobacteriales</taxon>
        <taxon>Flavobacteriaceae</taxon>
        <taxon>Flavobacterium</taxon>
    </lineage>
</organism>
<keyword evidence="8" id="KW-1185">Reference proteome</keyword>
<comment type="caution">
    <text evidence="7">The sequence shown here is derived from an EMBL/GenBank/DDBJ whole genome shotgun (WGS) entry which is preliminary data.</text>
</comment>
<dbReference type="SMART" id="SM00861">
    <property type="entry name" value="Transket_pyr"/>
    <property type="match status" value="1"/>
</dbReference>
<dbReference type="InterPro" id="IPR009014">
    <property type="entry name" value="Transketo_C/PFOR_II"/>
</dbReference>
<sequence>MNQTATKEALSFEDFKTEVLNDYKVATISRECSLLGRREVLTGKAKFGIFGDGKEVPQLALAKAFRNGDFRSGYYRDQTFMMAIGQMTIQQFFAGLYGHTDLEHDPMSAGRQMGGHFATHSLDENGNWKNLTQQKNSSADISPTAGQMPRLLGLAQASKIYRNVGGINQTNFSEKGNEVAWGTIGNASTSEGLFFETINAAGVLQVPMVMSVWDDEYGISVHARYQTTKENISEILKGFQRDEDNKGYEIMTVKGWDYPALVETYQKASQIAREEHVPVLIHVYELTQPQGHSTSGSHERYKNADRLAWEAEFDCLAQMRIWLFENNLATAEEIEAIDAQAKKDVLEGKKAAWAAFVEPIKAEQQELVALLNSIAANSSNKVFIEKYANDLASIKEPIRKDIITTARKVLRLIVKENGRAQLSAWITAYIEKIQPKFSSHLFSQSDKNVLSAKEVLPKYDETSEEVDARLVLRNNFDVIFDKHPETLIFGEDSGNIGDVNQGLEGMQEKYGEFRVADAGIREATILGQGIGMAMRGLRPIAEIQYLDYLLYAIQIMSDDLATLQYRTAGRQKAPLIIRTRGHRLEGIWHSGSPMGMIINAIRGIHVLVPRNMTKAAGFYNTLLETDEPALIVECLNGYRLKEKMPTNLGEFKTPIGVVETIKQGADITLVSYGSTIRLVEQAAKELLEVGIDAEIIDVQSLLPFDVNHDIVKSLAKTNRLLVIDEDVPGGASAFILQQIIDEQKGYKHLDSNPETLASKAHRPAYGTDGDYFSKPSVEDIFEKVCSMMHEVNPVKYPSLY</sequence>
<dbReference type="EMBL" id="VLKQ01000001">
    <property type="protein sequence ID" value="TWI15207.1"/>
    <property type="molecule type" value="Genomic_DNA"/>
</dbReference>
<evidence type="ECO:0000259" key="6">
    <source>
        <dbReference type="SMART" id="SM00861"/>
    </source>
</evidence>
<evidence type="ECO:0000313" key="7">
    <source>
        <dbReference type="EMBL" id="TWI15207.1"/>
    </source>
</evidence>
<dbReference type="EC" id="1.2.4.4" evidence="3"/>
<comment type="cofactor">
    <cofactor evidence="1">
        <name>thiamine diphosphate</name>
        <dbReference type="ChEBI" id="CHEBI:58937"/>
    </cofactor>
</comment>
<dbReference type="InterPro" id="IPR029061">
    <property type="entry name" value="THDP-binding"/>
</dbReference>
<evidence type="ECO:0000313" key="8">
    <source>
        <dbReference type="Proteomes" id="UP000319848"/>
    </source>
</evidence>
<proteinExistence type="predicted"/>